<evidence type="ECO:0000259" key="8">
    <source>
        <dbReference type="PROSITE" id="PS51740"/>
    </source>
</evidence>
<dbReference type="PANTHER" id="PTHR34701:SF1">
    <property type="entry name" value="TRANSCRIPTIONAL REGULATOR MRAZ"/>
    <property type="match status" value="1"/>
</dbReference>
<dbReference type="OrthoDB" id="9807753at2"/>
<dbReference type="HAMAP" id="MF_01008">
    <property type="entry name" value="MraZ"/>
    <property type="match status" value="1"/>
</dbReference>
<dbReference type="InterPro" id="IPR020603">
    <property type="entry name" value="MraZ_dom"/>
</dbReference>
<dbReference type="CDD" id="cd16321">
    <property type="entry name" value="MraZ_C"/>
    <property type="match status" value="1"/>
</dbReference>
<reference evidence="9 10" key="1">
    <citation type="submission" date="2020-05" db="EMBL/GenBank/DDBJ databases">
        <title>Streptobacillus felis strain LHL191014123.</title>
        <authorList>
            <person name="Fawzy A."/>
            <person name="Rau J."/>
            <person name="Risse K."/>
            <person name="Schauerte N."/>
            <person name="Geiger C."/>
            <person name="Blom J."/>
            <person name="Imirzalioglu C."/>
            <person name="Falgenhauer J."/>
            <person name="Bach A."/>
            <person name="Herden C."/>
            <person name="Eisenberg T."/>
        </authorList>
    </citation>
    <scope>NUCLEOTIDE SEQUENCE [LARGE SCALE GENOMIC DNA]</scope>
    <source>
        <strain evidence="9 10">LHL191014123</strain>
    </source>
</reference>
<dbReference type="NCBIfam" id="TIGR00242">
    <property type="entry name" value="division/cell wall cluster transcriptional repressor MraZ"/>
    <property type="match status" value="1"/>
</dbReference>
<dbReference type="AlphaFoldDB" id="A0A7Z0T9X9"/>
<comment type="subunit">
    <text evidence="7">Forms oligomers.</text>
</comment>
<evidence type="ECO:0000256" key="6">
    <source>
        <dbReference type="ARBA" id="ARBA00023163"/>
    </source>
</evidence>
<evidence type="ECO:0000313" key="10">
    <source>
        <dbReference type="Proteomes" id="UP000526184"/>
    </source>
</evidence>
<dbReference type="InterPro" id="IPR035644">
    <property type="entry name" value="MraZ_C"/>
</dbReference>
<dbReference type="InterPro" id="IPR007159">
    <property type="entry name" value="SpoVT-AbrB_dom"/>
</dbReference>
<dbReference type="GO" id="GO:0000976">
    <property type="term" value="F:transcription cis-regulatory region binding"/>
    <property type="evidence" value="ECO:0007669"/>
    <property type="project" value="TreeGrafter"/>
</dbReference>
<keyword evidence="4 7" id="KW-0805">Transcription regulation</keyword>
<dbReference type="InterPro" id="IPR035642">
    <property type="entry name" value="MraZ_N"/>
</dbReference>
<keyword evidence="6 7" id="KW-0804">Transcription</keyword>
<dbReference type="CDD" id="cd16320">
    <property type="entry name" value="MraZ_N"/>
    <property type="match status" value="1"/>
</dbReference>
<keyword evidence="5 7" id="KW-0238">DNA-binding</keyword>
<evidence type="ECO:0000256" key="5">
    <source>
        <dbReference type="ARBA" id="ARBA00023125"/>
    </source>
</evidence>
<dbReference type="GO" id="GO:0003700">
    <property type="term" value="F:DNA-binding transcription factor activity"/>
    <property type="evidence" value="ECO:0007669"/>
    <property type="project" value="UniProtKB-UniRule"/>
</dbReference>
<evidence type="ECO:0000256" key="3">
    <source>
        <dbReference type="ARBA" id="ARBA00022737"/>
    </source>
</evidence>
<dbReference type="InterPro" id="IPR037914">
    <property type="entry name" value="SpoVT-AbrB_sf"/>
</dbReference>
<evidence type="ECO:0000256" key="2">
    <source>
        <dbReference type="ARBA" id="ARBA00022490"/>
    </source>
</evidence>
<comment type="similarity">
    <text evidence="7">Belongs to the MraZ family.</text>
</comment>
<keyword evidence="10" id="KW-1185">Reference proteome</keyword>
<dbReference type="SUPFAM" id="SSF89447">
    <property type="entry name" value="AbrB/MazE/MraZ-like"/>
    <property type="match status" value="1"/>
</dbReference>
<dbReference type="Proteomes" id="UP000526184">
    <property type="component" value="Unassembled WGS sequence"/>
</dbReference>
<dbReference type="GO" id="GO:0009295">
    <property type="term" value="C:nucleoid"/>
    <property type="evidence" value="ECO:0007669"/>
    <property type="project" value="UniProtKB-SubCell"/>
</dbReference>
<evidence type="ECO:0000256" key="1">
    <source>
        <dbReference type="ARBA" id="ARBA00013860"/>
    </source>
</evidence>
<dbReference type="PROSITE" id="PS51740">
    <property type="entry name" value="SPOVT_ABRB"/>
    <property type="match status" value="2"/>
</dbReference>
<evidence type="ECO:0000256" key="4">
    <source>
        <dbReference type="ARBA" id="ARBA00023015"/>
    </source>
</evidence>
<accession>A0A7Z0T9X9</accession>
<keyword evidence="2 7" id="KW-0963">Cytoplasm</keyword>
<evidence type="ECO:0000313" key="9">
    <source>
        <dbReference type="EMBL" id="NYV27397.1"/>
    </source>
</evidence>
<keyword evidence="3" id="KW-0677">Repeat</keyword>
<dbReference type="PANTHER" id="PTHR34701">
    <property type="entry name" value="TRANSCRIPTIONAL REGULATOR MRAZ"/>
    <property type="match status" value="1"/>
</dbReference>
<feature type="domain" description="SpoVT-AbrB" evidence="8">
    <location>
        <begin position="77"/>
        <end position="120"/>
    </location>
</feature>
<sequence length="141" mass="16220">MFIGEYSCSVDNKGRLMLPAKFRELLNGENFYITKGVNGQIDLYNLENWKEVVEKLSKVKQTDEKATKFKRFIIGSAQEIELDSHGRLTVTSTLKKYSDLSKKATVIGMGNKIEIWDTEKLDNYRSDEDINEIIGEIDIDF</sequence>
<dbReference type="EMBL" id="JABMKT010000002">
    <property type="protein sequence ID" value="NYV27397.1"/>
    <property type="molecule type" value="Genomic_DNA"/>
</dbReference>
<name>A0A7Z0T9X9_9FUSO</name>
<comment type="caution">
    <text evidence="9">The sequence shown here is derived from an EMBL/GenBank/DDBJ whole genome shotgun (WGS) entry which is preliminary data.</text>
</comment>
<gene>
    <name evidence="7 9" type="primary">mraZ</name>
    <name evidence="9" type="ORF">HP397_00965</name>
</gene>
<dbReference type="GO" id="GO:0005737">
    <property type="term" value="C:cytoplasm"/>
    <property type="evidence" value="ECO:0007669"/>
    <property type="project" value="UniProtKB-UniRule"/>
</dbReference>
<proteinExistence type="inferred from homology"/>
<comment type="subcellular location">
    <subcellularLocation>
        <location evidence="7">Cytoplasm</location>
        <location evidence="7">Nucleoid</location>
    </subcellularLocation>
</comment>
<dbReference type="RefSeq" id="WP_067322915.1">
    <property type="nucleotide sequence ID" value="NZ_CBCRWS010000013.1"/>
</dbReference>
<feature type="domain" description="SpoVT-AbrB" evidence="8">
    <location>
        <begin position="5"/>
        <end position="48"/>
    </location>
</feature>
<dbReference type="InterPro" id="IPR038619">
    <property type="entry name" value="MraZ_sf"/>
</dbReference>
<evidence type="ECO:0000256" key="7">
    <source>
        <dbReference type="HAMAP-Rule" id="MF_01008"/>
    </source>
</evidence>
<dbReference type="Pfam" id="PF02381">
    <property type="entry name" value="MraZ"/>
    <property type="match status" value="2"/>
</dbReference>
<organism evidence="9 10">
    <name type="scientific">Streptobacillus felis</name>
    <dbReference type="NCBI Taxonomy" id="1384509"/>
    <lineage>
        <taxon>Bacteria</taxon>
        <taxon>Fusobacteriati</taxon>
        <taxon>Fusobacteriota</taxon>
        <taxon>Fusobacteriia</taxon>
        <taxon>Fusobacteriales</taxon>
        <taxon>Leptotrichiaceae</taxon>
        <taxon>Streptobacillus</taxon>
    </lineage>
</organism>
<protein>
    <recommendedName>
        <fullName evidence="1 7">Transcriptional regulator MraZ</fullName>
    </recommendedName>
</protein>
<dbReference type="InterPro" id="IPR003444">
    <property type="entry name" value="MraZ"/>
</dbReference>
<dbReference type="Gene3D" id="3.40.1550.20">
    <property type="entry name" value="Transcriptional regulator MraZ domain"/>
    <property type="match status" value="1"/>
</dbReference>
<dbReference type="GO" id="GO:2000143">
    <property type="term" value="P:negative regulation of DNA-templated transcription initiation"/>
    <property type="evidence" value="ECO:0007669"/>
    <property type="project" value="TreeGrafter"/>
</dbReference>